<feature type="transmembrane region" description="Helical" evidence="1">
    <location>
        <begin position="16"/>
        <end position="36"/>
    </location>
</feature>
<keyword evidence="1" id="KW-0812">Transmembrane</keyword>
<feature type="transmembrane region" description="Helical" evidence="1">
    <location>
        <begin position="42"/>
        <end position="68"/>
    </location>
</feature>
<keyword evidence="3" id="KW-1185">Reference proteome</keyword>
<dbReference type="KEGG" id="sgq:SGLAD_v1c05260"/>
<dbReference type="Proteomes" id="UP000294309">
    <property type="component" value="Chromosome"/>
</dbReference>
<dbReference type="EMBL" id="CP038013">
    <property type="protein sequence ID" value="QBQ07725.1"/>
    <property type="molecule type" value="Genomic_DNA"/>
</dbReference>
<keyword evidence="1" id="KW-0472">Membrane</keyword>
<name>A0A4P7AH29_9MOLU</name>
<keyword evidence="1" id="KW-1133">Transmembrane helix</keyword>
<organism evidence="2 3">
    <name type="scientific">Spiroplasma gladiatoris</name>
    <dbReference type="NCBI Taxonomy" id="2143"/>
    <lineage>
        <taxon>Bacteria</taxon>
        <taxon>Bacillati</taxon>
        <taxon>Mycoplasmatota</taxon>
        <taxon>Mollicutes</taxon>
        <taxon>Entomoplasmatales</taxon>
        <taxon>Spiroplasmataceae</taxon>
        <taxon>Spiroplasma</taxon>
    </lineage>
</organism>
<dbReference type="RefSeq" id="WP_166739167.1">
    <property type="nucleotide sequence ID" value="NZ_CP038013.1"/>
</dbReference>
<evidence type="ECO:0000313" key="2">
    <source>
        <dbReference type="EMBL" id="QBQ07725.1"/>
    </source>
</evidence>
<evidence type="ECO:0000313" key="3">
    <source>
        <dbReference type="Proteomes" id="UP000294309"/>
    </source>
</evidence>
<evidence type="ECO:0000256" key="1">
    <source>
        <dbReference type="SAM" id="Phobius"/>
    </source>
</evidence>
<reference evidence="2 3" key="1">
    <citation type="submission" date="2019-03" db="EMBL/GenBank/DDBJ databases">
        <title>Complete genome sequence of Spiroplasma gladiatoris TG-1 (DSM 22552).</title>
        <authorList>
            <person name="Lin Y.-C."/>
            <person name="Chou L."/>
            <person name="Kuo C.-H."/>
        </authorList>
    </citation>
    <scope>NUCLEOTIDE SEQUENCE [LARGE SCALE GENOMIC DNA]</scope>
    <source>
        <strain evidence="2 3">TG-1</strain>
    </source>
</reference>
<feature type="transmembrane region" description="Helical" evidence="1">
    <location>
        <begin position="162"/>
        <end position="187"/>
    </location>
</feature>
<accession>A0A4P7AH29</accession>
<feature type="transmembrane region" description="Helical" evidence="1">
    <location>
        <begin position="89"/>
        <end position="112"/>
    </location>
</feature>
<proteinExistence type="predicted"/>
<gene>
    <name evidence="2" type="ORF">SGLAD_v1c05260</name>
</gene>
<protein>
    <submittedName>
        <fullName evidence="2">Uncharacterized protein</fullName>
    </submittedName>
</protein>
<dbReference type="AlphaFoldDB" id="A0A4P7AH29"/>
<sequence length="271" mass="32702">MKGIVKKVFKKITKPAYTVLLFSFLYLSTSIFEIHVSSRNQFYFSILLKNILDIYLLIYFSIFYIFLLKYFSIKFLKKIEYKTFLKKELFYTIIKMNLILIPFVIIISYHIFNFLTFFNEELDFKYILFHKLDHWGRIGEFVSKNIFEYIYYYLRNILWNDYYVTLLSMSGFTFVCIVIITIIIFFYESTLAKKDNIVIKKILKSLKQNTLIYENVMSKNKYFVINQILEEIKLKHYLNIKNEENLNVANYKNSQLIVSFKKASEPPLVVI</sequence>